<dbReference type="Proteomes" id="UP000219546">
    <property type="component" value="Unassembled WGS sequence"/>
</dbReference>
<sequence length="81" mass="9443">MHHSKLRRGIALLGVLFSILTLFGDSSYYRYSLFILIVSFIILIIITKEVYINSLLMIIVLLTVHLIFFIRNFGHLTLILF</sequence>
<proteinExistence type="predicted"/>
<protein>
    <submittedName>
        <fullName evidence="2">Uncharacterized protein</fullName>
    </submittedName>
</protein>
<evidence type="ECO:0000313" key="2">
    <source>
        <dbReference type="EMBL" id="SNX68849.1"/>
    </source>
</evidence>
<dbReference type="EMBL" id="OAOP01000002">
    <property type="protein sequence ID" value="SNX68849.1"/>
    <property type="molecule type" value="Genomic_DNA"/>
</dbReference>
<reference evidence="2 3" key="1">
    <citation type="submission" date="2017-08" db="EMBL/GenBank/DDBJ databases">
        <authorList>
            <person name="de Groot N.N."/>
        </authorList>
    </citation>
    <scope>NUCLEOTIDE SEQUENCE [LARGE SCALE GENOMIC DNA]</scope>
    <source>
        <strain evidence="2 3">JC228</strain>
    </source>
</reference>
<evidence type="ECO:0000256" key="1">
    <source>
        <dbReference type="SAM" id="Phobius"/>
    </source>
</evidence>
<evidence type="ECO:0000313" key="3">
    <source>
        <dbReference type="Proteomes" id="UP000219546"/>
    </source>
</evidence>
<name>A0A285CMS6_9BACI</name>
<organism evidence="2 3">
    <name type="scientific">Bacillus oleivorans</name>
    <dbReference type="NCBI Taxonomy" id="1448271"/>
    <lineage>
        <taxon>Bacteria</taxon>
        <taxon>Bacillati</taxon>
        <taxon>Bacillota</taxon>
        <taxon>Bacilli</taxon>
        <taxon>Bacillales</taxon>
        <taxon>Bacillaceae</taxon>
        <taxon>Bacillus</taxon>
    </lineage>
</organism>
<keyword evidence="1" id="KW-0472">Membrane</keyword>
<gene>
    <name evidence="2" type="ORF">SAMN05877753_102760</name>
</gene>
<dbReference type="AlphaFoldDB" id="A0A285CMS6"/>
<keyword evidence="3" id="KW-1185">Reference proteome</keyword>
<keyword evidence="1" id="KW-1133">Transmembrane helix</keyword>
<feature type="transmembrane region" description="Helical" evidence="1">
    <location>
        <begin position="28"/>
        <end position="46"/>
    </location>
</feature>
<feature type="transmembrane region" description="Helical" evidence="1">
    <location>
        <begin position="52"/>
        <end position="70"/>
    </location>
</feature>
<accession>A0A285CMS6</accession>
<keyword evidence="1" id="KW-0812">Transmembrane</keyword>
<feature type="transmembrane region" description="Helical" evidence="1">
    <location>
        <begin position="6"/>
        <end position="23"/>
    </location>
</feature>